<evidence type="ECO:0000256" key="11">
    <source>
        <dbReference type="ARBA" id="ARBA00023201"/>
    </source>
</evidence>
<evidence type="ECO:0000256" key="7">
    <source>
        <dbReference type="ARBA" id="ARBA00023053"/>
    </source>
</evidence>
<dbReference type="AlphaFoldDB" id="A0A914XGS9"/>
<keyword evidence="15" id="KW-1185">Reference proteome</keyword>
<evidence type="ECO:0000256" key="8">
    <source>
        <dbReference type="ARBA" id="ARBA00023065"/>
    </source>
</evidence>
<evidence type="ECO:0000313" key="15">
    <source>
        <dbReference type="Proteomes" id="UP000887566"/>
    </source>
</evidence>
<keyword evidence="9 14" id="KW-0472">Membrane</keyword>
<keyword evidence="11 13" id="KW-0739">Sodium transport</keyword>
<comment type="similarity">
    <text evidence="2 13">Belongs to the amiloride-sensitive sodium channel (TC 1.A.6) family.</text>
</comment>
<accession>A0A914XGS9</accession>
<keyword evidence="8 13" id="KW-0406">Ion transport</keyword>
<evidence type="ECO:0000256" key="1">
    <source>
        <dbReference type="ARBA" id="ARBA00004141"/>
    </source>
</evidence>
<feature type="transmembrane region" description="Helical" evidence="14">
    <location>
        <begin position="38"/>
        <end position="59"/>
    </location>
</feature>
<dbReference type="Pfam" id="PF00858">
    <property type="entry name" value="ASC"/>
    <property type="match status" value="1"/>
</dbReference>
<evidence type="ECO:0000256" key="10">
    <source>
        <dbReference type="ARBA" id="ARBA00023180"/>
    </source>
</evidence>
<keyword evidence="6 14" id="KW-1133">Transmembrane helix</keyword>
<name>A0A914XGS9_9BILA</name>
<evidence type="ECO:0000256" key="4">
    <source>
        <dbReference type="ARBA" id="ARBA00022461"/>
    </source>
</evidence>
<evidence type="ECO:0000256" key="12">
    <source>
        <dbReference type="ARBA" id="ARBA00023303"/>
    </source>
</evidence>
<keyword evidence="10" id="KW-0325">Glycoprotein</keyword>
<protein>
    <submittedName>
        <fullName evidence="16">Uncharacterized protein</fullName>
    </submittedName>
</protein>
<dbReference type="PANTHER" id="PTHR11690">
    <property type="entry name" value="AMILORIDE-SENSITIVE SODIUM CHANNEL-RELATED"/>
    <property type="match status" value="1"/>
</dbReference>
<dbReference type="Proteomes" id="UP000887566">
    <property type="component" value="Unplaced"/>
</dbReference>
<keyword evidence="5 13" id="KW-0812">Transmembrane</keyword>
<evidence type="ECO:0000256" key="2">
    <source>
        <dbReference type="ARBA" id="ARBA00007193"/>
    </source>
</evidence>
<evidence type="ECO:0000313" key="16">
    <source>
        <dbReference type="WBParaSite" id="PSAMB.scaffold766size41716.g8595.t1"/>
    </source>
</evidence>
<sequence>MPTTVMKHYCDCCDAPAWTTEFHGVSEMLRSQTWRGRMLWLSIITTIVTLGAFSTYTVIADYTSKPTATRITLQPVKKLQFPKITVCPKNPDSLRWDLIREDFNQTLSMVSNVSVEDLVAFVLAGSGFDNFELSVNAWSATDVDKLEQAYNKWRGNQSVHAFFVHLDERYGYRCHDLFPVGGCLLGERQLNCCEIFEPRYVMRRGKCFSTKLLYQTDSDEIGKFTLNVKQMISPLIGPNGLQPQIVVYVSDNYPAIPDFPRYYLNVHEWNRMRFTAKNIELIPRPDICSNESSAKGRGTCFVNQWLNSNVITPFNCTFPYMVDLAPPNLTVCHPADVVRNYKPAVISRWTQDTVSCFKL</sequence>
<proteinExistence type="inferred from homology"/>
<comment type="subcellular location">
    <subcellularLocation>
        <location evidence="1">Membrane</location>
        <topology evidence="1">Multi-pass membrane protein</topology>
    </subcellularLocation>
</comment>
<dbReference type="GO" id="GO:0005886">
    <property type="term" value="C:plasma membrane"/>
    <property type="evidence" value="ECO:0007669"/>
    <property type="project" value="TreeGrafter"/>
</dbReference>
<reference evidence="16" key="1">
    <citation type="submission" date="2022-11" db="UniProtKB">
        <authorList>
            <consortium name="WormBaseParasite"/>
        </authorList>
    </citation>
    <scope>IDENTIFICATION</scope>
</reference>
<evidence type="ECO:0000256" key="13">
    <source>
        <dbReference type="RuleBase" id="RU000679"/>
    </source>
</evidence>
<organism evidence="15 16">
    <name type="scientific">Plectus sambesii</name>
    <dbReference type="NCBI Taxonomy" id="2011161"/>
    <lineage>
        <taxon>Eukaryota</taxon>
        <taxon>Metazoa</taxon>
        <taxon>Ecdysozoa</taxon>
        <taxon>Nematoda</taxon>
        <taxon>Chromadorea</taxon>
        <taxon>Plectida</taxon>
        <taxon>Plectina</taxon>
        <taxon>Plectoidea</taxon>
        <taxon>Plectidae</taxon>
        <taxon>Plectus</taxon>
    </lineage>
</organism>
<keyword evidence="3 13" id="KW-0813">Transport</keyword>
<keyword evidence="7" id="KW-0915">Sodium</keyword>
<keyword evidence="12 13" id="KW-0407">Ion channel</keyword>
<dbReference type="PANTHER" id="PTHR11690:SF1">
    <property type="entry name" value="DEGENERIN LIKE"/>
    <property type="match status" value="1"/>
</dbReference>
<evidence type="ECO:0000256" key="9">
    <source>
        <dbReference type="ARBA" id="ARBA00023136"/>
    </source>
</evidence>
<evidence type="ECO:0000256" key="3">
    <source>
        <dbReference type="ARBA" id="ARBA00022448"/>
    </source>
</evidence>
<keyword evidence="4 13" id="KW-0894">Sodium channel</keyword>
<dbReference type="InterPro" id="IPR001873">
    <property type="entry name" value="ENaC"/>
</dbReference>
<dbReference type="GO" id="GO:0015280">
    <property type="term" value="F:ligand-gated sodium channel activity"/>
    <property type="evidence" value="ECO:0007669"/>
    <property type="project" value="TreeGrafter"/>
</dbReference>
<evidence type="ECO:0000256" key="14">
    <source>
        <dbReference type="SAM" id="Phobius"/>
    </source>
</evidence>
<evidence type="ECO:0000256" key="5">
    <source>
        <dbReference type="ARBA" id="ARBA00022692"/>
    </source>
</evidence>
<evidence type="ECO:0000256" key="6">
    <source>
        <dbReference type="ARBA" id="ARBA00022989"/>
    </source>
</evidence>
<dbReference type="WBParaSite" id="PSAMB.scaffold766size41716.g8595.t1">
    <property type="protein sequence ID" value="PSAMB.scaffold766size41716.g8595.t1"/>
    <property type="gene ID" value="PSAMB.scaffold766size41716.g8595"/>
</dbReference>